<feature type="binding site" evidence="9">
    <location>
        <position position="9"/>
    </location>
    <ligand>
        <name>a divalent metal cation</name>
        <dbReference type="ChEBI" id="CHEBI:60240"/>
    </ligand>
</feature>
<protein>
    <recommendedName>
        <fullName evidence="9">5'-nucleotidase SurE</fullName>
        <ecNumber evidence="9">3.1.3.5</ecNumber>
    </recommendedName>
    <alternativeName>
        <fullName evidence="9">Nucleoside 5'-monophosphate phosphohydrolase</fullName>
    </alternativeName>
</protein>
<evidence type="ECO:0000256" key="5">
    <source>
        <dbReference type="ARBA" id="ARBA00022490"/>
    </source>
</evidence>
<dbReference type="FunCoup" id="A0A5C7EKS3">
    <property type="interactions" value="218"/>
</dbReference>
<dbReference type="GO" id="GO:0008253">
    <property type="term" value="F:5'-nucleotidase activity"/>
    <property type="evidence" value="ECO:0007669"/>
    <property type="project" value="UniProtKB-UniRule"/>
</dbReference>
<evidence type="ECO:0000256" key="4">
    <source>
        <dbReference type="ARBA" id="ARBA00011062"/>
    </source>
</evidence>
<dbReference type="Pfam" id="PF01975">
    <property type="entry name" value="SurE"/>
    <property type="match status" value="1"/>
</dbReference>
<evidence type="ECO:0000256" key="7">
    <source>
        <dbReference type="ARBA" id="ARBA00022741"/>
    </source>
</evidence>
<keyword evidence="13" id="KW-1185">Reference proteome</keyword>
<evidence type="ECO:0000256" key="10">
    <source>
        <dbReference type="SAM" id="MobiDB-lite"/>
    </source>
</evidence>
<evidence type="ECO:0000313" key="13">
    <source>
        <dbReference type="Proteomes" id="UP000321201"/>
    </source>
</evidence>
<evidence type="ECO:0000256" key="9">
    <source>
        <dbReference type="HAMAP-Rule" id="MF_00060"/>
    </source>
</evidence>
<dbReference type="PANTHER" id="PTHR30457">
    <property type="entry name" value="5'-NUCLEOTIDASE SURE"/>
    <property type="match status" value="1"/>
</dbReference>
<comment type="cofactor">
    <cofactor evidence="9">
        <name>a divalent metal cation</name>
        <dbReference type="ChEBI" id="CHEBI:60240"/>
    </cofactor>
    <text evidence="9">Binds 1 divalent metal cation per subunit.</text>
</comment>
<dbReference type="GO" id="GO:0046872">
    <property type="term" value="F:metal ion binding"/>
    <property type="evidence" value="ECO:0007669"/>
    <property type="project" value="UniProtKB-UniRule"/>
</dbReference>
<dbReference type="GO" id="GO:0008254">
    <property type="term" value="F:3'-nucleotidase activity"/>
    <property type="evidence" value="ECO:0007669"/>
    <property type="project" value="TreeGrafter"/>
</dbReference>
<feature type="domain" description="Survival protein SurE-like phosphatase/nucleotidase" evidence="11">
    <location>
        <begin position="3"/>
        <end position="183"/>
    </location>
</feature>
<keyword evidence="7 9" id="KW-0547">Nucleotide-binding</keyword>
<dbReference type="PANTHER" id="PTHR30457:SF12">
    <property type="entry name" value="5'_3'-NUCLEOTIDASE SURE"/>
    <property type="match status" value="1"/>
</dbReference>
<dbReference type="InterPro" id="IPR030048">
    <property type="entry name" value="SurE"/>
</dbReference>
<dbReference type="NCBIfam" id="TIGR00087">
    <property type="entry name" value="surE"/>
    <property type="match status" value="1"/>
</dbReference>
<feature type="region of interest" description="Disordered" evidence="10">
    <location>
        <begin position="254"/>
        <end position="281"/>
    </location>
</feature>
<evidence type="ECO:0000259" key="11">
    <source>
        <dbReference type="Pfam" id="PF01975"/>
    </source>
</evidence>
<feature type="binding site" evidence="9">
    <location>
        <position position="39"/>
    </location>
    <ligand>
        <name>a divalent metal cation</name>
        <dbReference type="ChEBI" id="CHEBI:60240"/>
    </ligand>
</feature>
<dbReference type="NCBIfam" id="NF001489">
    <property type="entry name" value="PRK00346.1-3"/>
    <property type="match status" value="1"/>
</dbReference>
<dbReference type="NCBIfam" id="NF001490">
    <property type="entry name" value="PRK00346.1-4"/>
    <property type="match status" value="1"/>
</dbReference>
<feature type="compositionally biased region" description="Basic and acidic residues" evidence="10">
    <location>
        <begin position="268"/>
        <end position="281"/>
    </location>
</feature>
<evidence type="ECO:0000256" key="3">
    <source>
        <dbReference type="ARBA" id="ARBA00004496"/>
    </source>
</evidence>
<proteinExistence type="inferred from homology"/>
<organism evidence="12 13">
    <name type="scientific">Pelomicrobium methylotrophicum</name>
    <dbReference type="NCBI Taxonomy" id="2602750"/>
    <lineage>
        <taxon>Bacteria</taxon>
        <taxon>Pseudomonadati</taxon>
        <taxon>Pseudomonadota</taxon>
        <taxon>Hydrogenophilia</taxon>
        <taxon>Hydrogenophilia incertae sedis</taxon>
        <taxon>Pelomicrobium</taxon>
    </lineage>
</organism>
<dbReference type="Proteomes" id="UP000321201">
    <property type="component" value="Unassembled WGS sequence"/>
</dbReference>
<dbReference type="SUPFAM" id="SSF64167">
    <property type="entry name" value="SurE-like"/>
    <property type="match status" value="1"/>
</dbReference>
<reference evidence="12 13" key="1">
    <citation type="submission" date="2019-08" db="EMBL/GenBank/DDBJ databases">
        <title>Pelomicrobium methylotrophicum gen. nov., sp. nov. a moderately thermophilic, facultatively anaerobic, lithoautotrophic and methylotrophic bacterium isolated from a terrestrial mud volcano.</title>
        <authorList>
            <person name="Slobodkina G.B."/>
            <person name="Merkel A.Y."/>
            <person name="Slobodkin A.I."/>
        </authorList>
    </citation>
    <scope>NUCLEOTIDE SEQUENCE [LARGE SCALE GENOMIC DNA]</scope>
    <source>
        <strain evidence="12 13">SM250</strain>
    </source>
</reference>
<dbReference type="InterPro" id="IPR002828">
    <property type="entry name" value="SurE-like_Pase/nucleotidase"/>
</dbReference>
<dbReference type="GO" id="GO:0000166">
    <property type="term" value="F:nucleotide binding"/>
    <property type="evidence" value="ECO:0007669"/>
    <property type="project" value="UniProtKB-KW"/>
</dbReference>
<dbReference type="Gene3D" id="3.40.1210.10">
    <property type="entry name" value="Survival protein SurE-like phosphatase/nucleotidase"/>
    <property type="match status" value="1"/>
</dbReference>
<sequence>MRILLSNDDGYFSPGLAALAEALSKIAEITVVAPERDRSGASNSLTLDRPLIVRRASNGFLYVNGTPTDCVHLAVTGLLDAAPEMVISGINHGANMGDDTIYSGTVAAAMEGYLLGIPSIAVSLVSNGDKHFATAARIVADLVQRYQREPFPEPMLLNINVPDLPFEQLAGVRVTRLGKRHKAEGVVKTVNPRGETVFWIGAAGAAQDAGEGTDFHALGEGAVSVTPLQADLTRFTQLEACRRWLKAYGAGFGTEGQEPKAGGQELEACGREPETCRQELE</sequence>
<evidence type="ECO:0000256" key="2">
    <source>
        <dbReference type="ARBA" id="ARBA00001946"/>
    </source>
</evidence>
<dbReference type="OrthoDB" id="9780815at2"/>
<comment type="catalytic activity">
    <reaction evidence="1 9">
        <text>a ribonucleoside 5'-phosphate + H2O = a ribonucleoside + phosphate</text>
        <dbReference type="Rhea" id="RHEA:12484"/>
        <dbReference type="ChEBI" id="CHEBI:15377"/>
        <dbReference type="ChEBI" id="CHEBI:18254"/>
        <dbReference type="ChEBI" id="CHEBI:43474"/>
        <dbReference type="ChEBI" id="CHEBI:58043"/>
        <dbReference type="EC" id="3.1.3.5"/>
    </reaction>
</comment>
<keyword evidence="8 9" id="KW-0378">Hydrolase</keyword>
<comment type="caution">
    <text evidence="12">The sequence shown here is derived from an EMBL/GenBank/DDBJ whole genome shotgun (WGS) entry which is preliminary data.</text>
</comment>
<dbReference type="EMBL" id="VPFL01000011">
    <property type="protein sequence ID" value="TXF11682.1"/>
    <property type="molecule type" value="Genomic_DNA"/>
</dbReference>
<comment type="subcellular location">
    <subcellularLocation>
        <location evidence="3 9">Cytoplasm</location>
    </subcellularLocation>
</comment>
<evidence type="ECO:0000256" key="1">
    <source>
        <dbReference type="ARBA" id="ARBA00000815"/>
    </source>
</evidence>
<dbReference type="HAMAP" id="MF_00060">
    <property type="entry name" value="SurE"/>
    <property type="match status" value="1"/>
</dbReference>
<comment type="similarity">
    <text evidence="4 9">Belongs to the SurE nucleotidase family.</text>
</comment>
<comment type="cofactor">
    <cofactor evidence="2">
        <name>Mg(2+)</name>
        <dbReference type="ChEBI" id="CHEBI:18420"/>
    </cofactor>
</comment>
<feature type="binding site" evidence="9">
    <location>
        <position position="8"/>
    </location>
    <ligand>
        <name>a divalent metal cation</name>
        <dbReference type="ChEBI" id="CHEBI:60240"/>
    </ligand>
</feature>
<evidence type="ECO:0000256" key="6">
    <source>
        <dbReference type="ARBA" id="ARBA00022723"/>
    </source>
</evidence>
<dbReference type="EC" id="3.1.3.5" evidence="9"/>
<accession>A0A5C7EKS3</accession>
<name>A0A5C7EKS3_9PROT</name>
<dbReference type="GO" id="GO:0005737">
    <property type="term" value="C:cytoplasm"/>
    <property type="evidence" value="ECO:0007669"/>
    <property type="project" value="UniProtKB-SubCell"/>
</dbReference>
<dbReference type="InterPro" id="IPR036523">
    <property type="entry name" value="SurE-like_sf"/>
</dbReference>
<evidence type="ECO:0000313" key="12">
    <source>
        <dbReference type="EMBL" id="TXF11682.1"/>
    </source>
</evidence>
<evidence type="ECO:0000256" key="8">
    <source>
        <dbReference type="ARBA" id="ARBA00022801"/>
    </source>
</evidence>
<dbReference type="GO" id="GO:0004309">
    <property type="term" value="F:exopolyphosphatase activity"/>
    <property type="evidence" value="ECO:0007669"/>
    <property type="project" value="TreeGrafter"/>
</dbReference>
<dbReference type="FunFam" id="3.40.1210.10:FF:000001">
    <property type="entry name" value="5'/3'-nucleotidase SurE"/>
    <property type="match status" value="1"/>
</dbReference>
<gene>
    <name evidence="9 12" type="primary">surE</name>
    <name evidence="12" type="ORF">FR698_08910</name>
</gene>
<keyword evidence="5 9" id="KW-0963">Cytoplasm</keyword>
<feature type="binding site" evidence="9">
    <location>
        <position position="91"/>
    </location>
    <ligand>
        <name>a divalent metal cation</name>
        <dbReference type="ChEBI" id="CHEBI:60240"/>
    </ligand>
</feature>
<dbReference type="InParanoid" id="A0A5C7EKS3"/>
<keyword evidence="6 9" id="KW-0479">Metal-binding</keyword>
<dbReference type="AlphaFoldDB" id="A0A5C7EKS3"/>
<comment type="function">
    <text evidence="9">Nucleotidase that shows phosphatase activity on nucleoside 5'-monophosphates.</text>
</comment>